<accession>A0AAN4VXI6</accession>
<dbReference type="AlphaFoldDB" id="A0AAN4VXI6"/>
<proteinExistence type="predicted"/>
<dbReference type="InterPro" id="IPR045743">
    <property type="entry name" value="DUF6089"/>
</dbReference>
<feature type="compositionally biased region" description="Basic residues" evidence="1">
    <location>
        <begin position="315"/>
        <end position="334"/>
    </location>
</feature>
<feature type="compositionally biased region" description="Basic and acidic residues" evidence="1">
    <location>
        <begin position="262"/>
        <end position="286"/>
    </location>
</feature>
<protein>
    <recommendedName>
        <fullName evidence="3">DUF6089 domain-containing protein</fullName>
    </recommendedName>
</protein>
<feature type="domain" description="DUF6089" evidence="3">
    <location>
        <begin position="77"/>
        <end position="248"/>
    </location>
</feature>
<evidence type="ECO:0000256" key="1">
    <source>
        <dbReference type="SAM" id="MobiDB-lite"/>
    </source>
</evidence>
<keyword evidence="5" id="KW-1185">Reference proteome</keyword>
<keyword evidence="2" id="KW-0472">Membrane</keyword>
<evidence type="ECO:0000259" key="3">
    <source>
        <dbReference type="Pfam" id="PF19573"/>
    </source>
</evidence>
<comment type="caution">
    <text evidence="4">The sequence shown here is derived from an EMBL/GenBank/DDBJ whole genome shotgun (WGS) entry which is preliminary data.</text>
</comment>
<evidence type="ECO:0000313" key="4">
    <source>
        <dbReference type="EMBL" id="GJM60856.1"/>
    </source>
</evidence>
<organism evidence="4 5">
    <name type="scientific">Persicobacter diffluens</name>
    <dbReference type="NCBI Taxonomy" id="981"/>
    <lineage>
        <taxon>Bacteria</taxon>
        <taxon>Pseudomonadati</taxon>
        <taxon>Bacteroidota</taxon>
        <taxon>Cytophagia</taxon>
        <taxon>Cytophagales</taxon>
        <taxon>Persicobacteraceae</taxon>
        <taxon>Persicobacter</taxon>
    </lineage>
</organism>
<dbReference type="Proteomes" id="UP001310022">
    <property type="component" value="Unassembled WGS sequence"/>
</dbReference>
<dbReference type="Pfam" id="PF19573">
    <property type="entry name" value="DUF6089"/>
    <property type="match status" value="1"/>
</dbReference>
<feature type="region of interest" description="Disordered" evidence="1">
    <location>
        <begin position="261"/>
        <end position="292"/>
    </location>
</feature>
<feature type="transmembrane region" description="Helical" evidence="2">
    <location>
        <begin position="15"/>
        <end position="32"/>
    </location>
</feature>
<keyword evidence="2" id="KW-1133">Transmembrane helix</keyword>
<sequence length="334" mass="38571">MVINFKIFRFFEKTFIIWTLIISSNSYFNTIASNIHSMKLKYPLLILIFSCLSILEVTAQSFYARGADRKFVFTAGTGIANYYGDLANDGQFWVQPNLTVGLRYRFWDRLSIAGDITYFTLRGDDAKANDIGRKNRNLNFMSHNVEFATTLHVDLFPVPSRFYARRAVNPYFFIGIGGVTVNPTTKLEGTKYNLRNIETEPGQSYGAVTYTIPMGFGCSFRVSPFVNIAVDGGYRFTGTDYLDDVSGPRYMPFDNESLESQLSDRTREILPNDPDRWPSNRPEESQVRGNPDNNDGYFLMNFRVEYFFSFGSGGKMHKRKRSTRRYKPKKRRRR</sequence>
<gene>
    <name evidence="4" type="ORF">PEDI_14080</name>
</gene>
<dbReference type="EMBL" id="BQKE01000001">
    <property type="protein sequence ID" value="GJM60856.1"/>
    <property type="molecule type" value="Genomic_DNA"/>
</dbReference>
<feature type="transmembrane region" description="Helical" evidence="2">
    <location>
        <begin position="44"/>
        <end position="63"/>
    </location>
</feature>
<name>A0AAN4VXI6_9BACT</name>
<feature type="region of interest" description="Disordered" evidence="1">
    <location>
        <begin position="314"/>
        <end position="334"/>
    </location>
</feature>
<keyword evidence="2" id="KW-0812">Transmembrane</keyword>
<reference evidence="4 5" key="1">
    <citation type="submission" date="2021-12" db="EMBL/GenBank/DDBJ databases">
        <title>Genome sequencing of bacteria with rrn-lacking chromosome and rrn-plasmid.</title>
        <authorList>
            <person name="Anda M."/>
            <person name="Iwasaki W."/>
        </authorList>
    </citation>
    <scope>NUCLEOTIDE SEQUENCE [LARGE SCALE GENOMIC DNA]</scope>
    <source>
        <strain evidence="4 5">NBRC 15940</strain>
    </source>
</reference>
<evidence type="ECO:0000313" key="5">
    <source>
        <dbReference type="Proteomes" id="UP001310022"/>
    </source>
</evidence>
<evidence type="ECO:0000256" key="2">
    <source>
        <dbReference type="SAM" id="Phobius"/>
    </source>
</evidence>